<evidence type="ECO:0000256" key="5">
    <source>
        <dbReference type="ARBA" id="ARBA00067668"/>
    </source>
</evidence>
<dbReference type="InterPro" id="IPR025110">
    <property type="entry name" value="AMP-bd_C"/>
</dbReference>
<dbReference type="CDD" id="cd17631">
    <property type="entry name" value="FACL_FadD13-like"/>
    <property type="match status" value="1"/>
</dbReference>
<dbReference type="InterPro" id="IPR000873">
    <property type="entry name" value="AMP-dep_synth/lig_dom"/>
</dbReference>
<evidence type="ECO:0000256" key="1">
    <source>
        <dbReference type="ARBA" id="ARBA00006432"/>
    </source>
</evidence>
<dbReference type="InterPro" id="IPR042099">
    <property type="entry name" value="ANL_N_sf"/>
</dbReference>
<dbReference type="EMBL" id="FXBL01000004">
    <property type="protein sequence ID" value="SMH36358.1"/>
    <property type="molecule type" value="Genomic_DNA"/>
</dbReference>
<keyword evidence="2" id="KW-0436">Ligase</keyword>
<evidence type="ECO:0000256" key="2">
    <source>
        <dbReference type="ARBA" id="ARBA00022598"/>
    </source>
</evidence>
<dbReference type="InterPro" id="IPR020845">
    <property type="entry name" value="AMP-binding_CS"/>
</dbReference>
<dbReference type="InterPro" id="IPR045851">
    <property type="entry name" value="AMP-bd_C_sf"/>
</dbReference>
<accession>A0A1X7NF41</accession>
<dbReference type="GO" id="GO:0016878">
    <property type="term" value="F:acid-thiol ligase activity"/>
    <property type="evidence" value="ECO:0007669"/>
    <property type="project" value="UniProtKB-ARBA"/>
</dbReference>
<evidence type="ECO:0000256" key="3">
    <source>
        <dbReference type="ARBA" id="ARBA00051915"/>
    </source>
</evidence>
<sequence length="516" mass="56410">MRITSVLRRCLQTNADSPATVYRGRTSSWRETIDGIRKGGGAFQGLGVAPGDRVAALALNSDTFFRIMFAVPWIGGIIVPLNTRWSVVELQHALSNCGAEVLLVDENFVKEAQFLAAGNGSLKIAYIGEGACPEGMFDYRQLVADTTPAEEHEGDPDDLFCILYTGGTTGHPKGVMLSHTNLFITGLFWLGTCHFDSGTRYLHIAGFFHIVSTVPAIAVSMAGGTHVIEPKFDPVPTMTAIQENKVNFSTFVPVMINMMLQHPDFERHDLTSMGQCVYGGSPIPDALIDRMIEKLPTWQFIQGYGQTESSGILTNLPWASHFGEGRANKRKATGRAVYGANFKIVDPEGREVGLHEQGEVVVRGLNVMRGYWGNEEATNATIRDGWLHTGDAARMDEDGFITVVDRIKDMIVTGGENVFSIEVENAVSTHPAVSQCAVIGIPDPKWGETVHAVVVLRPGATASEADLIEHCRNLIANYKCPRSVEIISEMPMSAAGKITKGPLRDKYWQHHGKRVN</sequence>
<feature type="domain" description="AMP-binding enzyme C-terminal" evidence="7">
    <location>
        <begin position="422"/>
        <end position="497"/>
    </location>
</feature>
<keyword evidence="9" id="KW-1185">Reference proteome</keyword>
<dbReference type="Gene3D" id="3.40.50.12780">
    <property type="entry name" value="N-terminal domain of ligase-like"/>
    <property type="match status" value="1"/>
</dbReference>
<dbReference type="Pfam" id="PF13193">
    <property type="entry name" value="AMP-binding_C"/>
    <property type="match status" value="1"/>
</dbReference>
<organism evidence="8 9">
    <name type="scientific">Mesorhizobium australicum</name>
    <dbReference type="NCBI Taxonomy" id="536018"/>
    <lineage>
        <taxon>Bacteria</taxon>
        <taxon>Pseudomonadati</taxon>
        <taxon>Pseudomonadota</taxon>
        <taxon>Alphaproteobacteria</taxon>
        <taxon>Hyphomicrobiales</taxon>
        <taxon>Phyllobacteriaceae</taxon>
        <taxon>Mesorhizobium</taxon>
    </lineage>
</organism>
<evidence type="ECO:0000313" key="9">
    <source>
        <dbReference type="Proteomes" id="UP000193083"/>
    </source>
</evidence>
<evidence type="ECO:0000259" key="6">
    <source>
        <dbReference type="Pfam" id="PF00501"/>
    </source>
</evidence>
<feature type="domain" description="AMP-dependent synthetase/ligase" evidence="6">
    <location>
        <begin position="9"/>
        <end position="372"/>
    </location>
</feature>
<dbReference type="InterPro" id="IPR050237">
    <property type="entry name" value="ATP-dep_AMP-bd_enzyme"/>
</dbReference>
<dbReference type="PROSITE" id="PS00455">
    <property type="entry name" value="AMP_BINDING"/>
    <property type="match status" value="1"/>
</dbReference>
<evidence type="ECO:0000313" key="8">
    <source>
        <dbReference type="EMBL" id="SMH36358.1"/>
    </source>
</evidence>
<proteinExistence type="inferred from homology"/>
<evidence type="ECO:0000256" key="4">
    <source>
        <dbReference type="ARBA" id="ARBA00066616"/>
    </source>
</evidence>
<dbReference type="SUPFAM" id="SSF56801">
    <property type="entry name" value="Acetyl-CoA synthetase-like"/>
    <property type="match status" value="1"/>
</dbReference>
<gene>
    <name evidence="8" type="ORF">SAMN02982922_1737</name>
</gene>
<comment type="similarity">
    <text evidence="1">Belongs to the ATP-dependent AMP-binding enzyme family.</text>
</comment>
<dbReference type="PANTHER" id="PTHR43767">
    <property type="entry name" value="LONG-CHAIN-FATTY-ACID--COA LIGASE"/>
    <property type="match status" value="1"/>
</dbReference>
<dbReference type="AlphaFoldDB" id="A0A1X7NF41"/>
<dbReference type="RefSeq" id="WP_085463806.1">
    <property type="nucleotide sequence ID" value="NZ_FXBL01000004.1"/>
</dbReference>
<dbReference type="PANTHER" id="PTHR43767:SF1">
    <property type="entry name" value="NONRIBOSOMAL PEPTIDE SYNTHASE PES1 (EUROFUNG)-RELATED"/>
    <property type="match status" value="1"/>
</dbReference>
<dbReference type="FunFam" id="3.30.300.30:FF:000008">
    <property type="entry name" value="2,3-dihydroxybenzoate-AMP ligase"/>
    <property type="match status" value="1"/>
</dbReference>
<dbReference type="EC" id="6.2.1.44" evidence="4"/>
<comment type="catalytic activity">
    <reaction evidence="3">
        <text>3-(methylsulfanyl)propanoate + ATP + CoA = 3-(methylsulfanyl)propanoyl-CoA + AMP + diphosphate</text>
        <dbReference type="Rhea" id="RHEA:43052"/>
        <dbReference type="ChEBI" id="CHEBI:30616"/>
        <dbReference type="ChEBI" id="CHEBI:33019"/>
        <dbReference type="ChEBI" id="CHEBI:49016"/>
        <dbReference type="ChEBI" id="CHEBI:57287"/>
        <dbReference type="ChEBI" id="CHEBI:82815"/>
        <dbReference type="ChEBI" id="CHEBI:456215"/>
        <dbReference type="EC" id="6.2.1.44"/>
    </reaction>
    <physiologicalReaction direction="left-to-right" evidence="3">
        <dbReference type="Rhea" id="RHEA:43053"/>
    </physiologicalReaction>
</comment>
<dbReference type="OrthoDB" id="9803968at2"/>
<name>A0A1X7NF41_9HYPH</name>
<dbReference type="Pfam" id="PF00501">
    <property type="entry name" value="AMP-binding"/>
    <property type="match status" value="1"/>
</dbReference>
<dbReference type="Gene3D" id="3.30.300.30">
    <property type="match status" value="1"/>
</dbReference>
<evidence type="ECO:0000259" key="7">
    <source>
        <dbReference type="Pfam" id="PF13193"/>
    </source>
</evidence>
<dbReference type="NCBIfam" id="NF004837">
    <property type="entry name" value="PRK06187.1"/>
    <property type="match status" value="1"/>
</dbReference>
<protein>
    <recommendedName>
        <fullName evidence="5">3-methylmercaptopropionyl-CoA ligase</fullName>
        <ecNumber evidence="4">6.2.1.44</ecNumber>
    </recommendedName>
</protein>
<reference evidence="8 9" key="1">
    <citation type="submission" date="2017-04" db="EMBL/GenBank/DDBJ databases">
        <authorList>
            <person name="Afonso C.L."/>
            <person name="Miller P.J."/>
            <person name="Scott M.A."/>
            <person name="Spackman E."/>
            <person name="Goraichik I."/>
            <person name="Dimitrov K.M."/>
            <person name="Suarez D.L."/>
            <person name="Swayne D.E."/>
        </authorList>
    </citation>
    <scope>NUCLEOTIDE SEQUENCE [LARGE SCALE GENOMIC DNA]</scope>
    <source>
        <strain evidence="8 9">B5P</strain>
    </source>
</reference>
<dbReference type="Proteomes" id="UP000193083">
    <property type="component" value="Unassembled WGS sequence"/>
</dbReference>